<dbReference type="Proteomes" id="UP000887577">
    <property type="component" value="Unplaced"/>
</dbReference>
<keyword evidence="1" id="KW-1185">Reference proteome</keyword>
<evidence type="ECO:0000313" key="2">
    <source>
        <dbReference type="WBParaSite" id="PSU_v2.g18342.t1"/>
    </source>
</evidence>
<protein>
    <submittedName>
        <fullName evidence="2">Uncharacterized protein</fullName>
    </submittedName>
</protein>
<reference evidence="2" key="1">
    <citation type="submission" date="2022-11" db="UniProtKB">
        <authorList>
            <consortium name="WormBaseParasite"/>
        </authorList>
    </citation>
    <scope>IDENTIFICATION</scope>
</reference>
<proteinExistence type="predicted"/>
<sequence>MDRQDQQIPQLVIMVRYSEAFYSLIKLNIEELLAAKSFISQSLLEKFEESNIPVYTGSENPKSCIFVKKELHFSKK</sequence>
<accession>A0A914YFW5</accession>
<evidence type="ECO:0000313" key="1">
    <source>
        <dbReference type="Proteomes" id="UP000887577"/>
    </source>
</evidence>
<name>A0A914YFW5_9BILA</name>
<organism evidence="1 2">
    <name type="scientific">Panagrolaimus superbus</name>
    <dbReference type="NCBI Taxonomy" id="310955"/>
    <lineage>
        <taxon>Eukaryota</taxon>
        <taxon>Metazoa</taxon>
        <taxon>Ecdysozoa</taxon>
        <taxon>Nematoda</taxon>
        <taxon>Chromadorea</taxon>
        <taxon>Rhabditida</taxon>
        <taxon>Tylenchina</taxon>
        <taxon>Panagrolaimomorpha</taxon>
        <taxon>Panagrolaimoidea</taxon>
        <taxon>Panagrolaimidae</taxon>
        <taxon>Panagrolaimus</taxon>
    </lineage>
</organism>
<dbReference type="AlphaFoldDB" id="A0A914YFW5"/>
<dbReference type="WBParaSite" id="PSU_v2.g18342.t1">
    <property type="protein sequence ID" value="PSU_v2.g18342.t1"/>
    <property type="gene ID" value="PSU_v2.g18342"/>
</dbReference>